<name>A0A517NXV0_9BACT</name>
<evidence type="ECO:0000259" key="4">
    <source>
        <dbReference type="Pfam" id="PF00251"/>
    </source>
</evidence>
<dbReference type="GO" id="GO:0005975">
    <property type="term" value="P:carbohydrate metabolic process"/>
    <property type="evidence" value="ECO:0007669"/>
    <property type="project" value="InterPro"/>
</dbReference>
<evidence type="ECO:0000313" key="6">
    <source>
        <dbReference type="Proteomes" id="UP000319817"/>
    </source>
</evidence>
<comment type="similarity">
    <text evidence="1">Belongs to the glycosyl hydrolase 32 family.</text>
</comment>
<proteinExistence type="inferred from homology"/>
<dbReference type="CDD" id="cd18609">
    <property type="entry name" value="GH32-like"/>
    <property type="match status" value="1"/>
</dbReference>
<dbReference type="RefSeq" id="WP_145419708.1">
    <property type="nucleotide sequence ID" value="NZ_CP036526.1"/>
</dbReference>
<protein>
    <recommendedName>
        <fullName evidence="4">Glycosyl hydrolase family 32 N-terminal domain-containing protein</fullName>
    </recommendedName>
</protein>
<sequence length="521" mass="58721">MYSESSDSRKTLGDVDVIYHQGIYHLFHLVLPNHDYIAHAVSDNCLTWRRVENALFIGHPGSWDDSMLWTIHVTPDPHRSGSWRMFYTGLSRRDHGRKQRIGLAKSDNLYCWDKSPVAWSDRRSDLPYALPGRADQPPFQYDAESCFPLDPPGEFYETDTDIAREWVSWRDPYYYREGDRGWLLAAGRVKNGPVVRRGCVAAMEETGPDHFEARPPLHHPGLYDDVEVPNLFKIDNDYYLVGSMREDAKIRYWHTDKIGNPWRSPSDNVLLATGNYAGRVSEDDNGFLLWSFFTPSGNDRVSNNLMPPPKRLARNQAGNLEVHSFEGFDAQIDRATDTSAIRGLRSGQATTEISHPSTGHLQIGCDGGYQIFALEHEDISCFRATTRLKLLDGGKCGLVLRLDRQTHDGYYLSLDLLKGVAQMRAWGSGPMGSGENMMQFRSLQAGYWNQQSSGEAELSLLAYGSYLELSIDRNVVLSLADQTFSSGAFGFYVESATLRVEDLAVNHLQPPAQSDEHLANG</sequence>
<evidence type="ECO:0000256" key="2">
    <source>
        <dbReference type="ARBA" id="ARBA00022801"/>
    </source>
</evidence>
<dbReference type="Proteomes" id="UP000319817">
    <property type="component" value="Chromosome"/>
</dbReference>
<evidence type="ECO:0000313" key="5">
    <source>
        <dbReference type="EMBL" id="QDT11957.1"/>
    </source>
</evidence>
<accession>A0A517NXV0</accession>
<dbReference type="SMART" id="SM00640">
    <property type="entry name" value="Glyco_32"/>
    <property type="match status" value="1"/>
</dbReference>
<keyword evidence="6" id="KW-1185">Reference proteome</keyword>
<dbReference type="AlphaFoldDB" id="A0A517NXV0"/>
<dbReference type="GO" id="GO:0004553">
    <property type="term" value="F:hydrolase activity, hydrolyzing O-glycosyl compounds"/>
    <property type="evidence" value="ECO:0007669"/>
    <property type="project" value="InterPro"/>
</dbReference>
<dbReference type="OrthoDB" id="9759709at2"/>
<feature type="domain" description="Glycosyl hydrolase family 32 N-terminal" evidence="4">
    <location>
        <begin position="17"/>
        <end position="118"/>
    </location>
</feature>
<dbReference type="InterPro" id="IPR023296">
    <property type="entry name" value="Glyco_hydro_beta-prop_sf"/>
</dbReference>
<keyword evidence="2" id="KW-0378">Hydrolase</keyword>
<evidence type="ECO:0000256" key="1">
    <source>
        <dbReference type="ARBA" id="ARBA00009902"/>
    </source>
</evidence>
<dbReference type="InterPro" id="IPR001362">
    <property type="entry name" value="Glyco_hydro_32"/>
</dbReference>
<dbReference type="InterPro" id="IPR013148">
    <property type="entry name" value="Glyco_hydro_32_N"/>
</dbReference>
<dbReference type="Pfam" id="PF00251">
    <property type="entry name" value="Glyco_hydro_32N"/>
    <property type="match status" value="1"/>
</dbReference>
<dbReference type="Gene3D" id="2.60.120.560">
    <property type="entry name" value="Exo-inulinase, domain 1"/>
    <property type="match status" value="1"/>
</dbReference>
<gene>
    <name evidence="5" type="ORF">K239x_39590</name>
</gene>
<dbReference type="EMBL" id="CP036526">
    <property type="protein sequence ID" value="QDT11957.1"/>
    <property type="molecule type" value="Genomic_DNA"/>
</dbReference>
<evidence type="ECO:0000256" key="3">
    <source>
        <dbReference type="ARBA" id="ARBA00023295"/>
    </source>
</evidence>
<reference evidence="5 6" key="1">
    <citation type="submission" date="2019-02" db="EMBL/GenBank/DDBJ databases">
        <title>Deep-cultivation of Planctomycetes and their phenomic and genomic characterization uncovers novel biology.</title>
        <authorList>
            <person name="Wiegand S."/>
            <person name="Jogler M."/>
            <person name="Boedeker C."/>
            <person name="Pinto D."/>
            <person name="Vollmers J."/>
            <person name="Rivas-Marin E."/>
            <person name="Kohn T."/>
            <person name="Peeters S.H."/>
            <person name="Heuer A."/>
            <person name="Rast P."/>
            <person name="Oberbeckmann S."/>
            <person name="Bunk B."/>
            <person name="Jeske O."/>
            <person name="Meyerdierks A."/>
            <person name="Storesund J.E."/>
            <person name="Kallscheuer N."/>
            <person name="Luecker S."/>
            <person name="Lage O.M."/>
            <person name="Pohl T."/>
            <person name="Merkel B.J."/>
            <person name="Hornburger P."/>
            <person name="Mueller R.-W."/>
            <person name="Bruemmer F."/>
            <person name="Labrenz M."/>
            <person name="Spormann A.M."/>
            <person name="Op den Camp H."/>
            <person name="Overmann J."/>
            <person name="Amann R."/>
            <person name="Jetten M.S.M."/>
            <person name="Mascher T."/>
            <person name="Medema M.H."/>
            <person name="Devos D.P."/>
            <person name="Kaster A.-K."/>
            <person name="Ovreas L."/>
            <person name="Rohde M."/>
            <person name="Galperin M.Y."/>
            <person name="Jogler C."/>
        </authorList>
    </citation>
    <scope>NUCLEOTIDE SEQUENCE [LARGE SCALE GENOMIC DNA]</scope>
    <source>
        <strain evidence="5 6">K23_9</strain>
    </source>
</reference>
<dbReference type="SUPFAM" id="SSF75005">
    <property type="entry name" value="Arabinanase/levansucrase/invertase"/>
    <property type="match status" value="1"/>
</dbReference>
<dbReference type="Gene3D" id="2.115.10.20">
    <property type="entry name" value="Glycosyl hydrolase domain, family 43"/>
    <property type="match status" value="1"/>
</dbReference>
<organism evidence="5 6">
    <name type="scientific">Stieleria marina</name>
    <dbReference type="NCBI Taxonomy" id="1930275"/>
    <lineage>
        <taxon>Bacteria</taxon>
        <taxon>Pseudomonadati</taxon>
        <taxon>Planctomycetota</taxon>
        <taxon>Planctomycetia</taxon>
        <taxon>Pirellulales</taxon>
        <taxon>Pirellulaceae</taxon>
        <taxon>Stieleria</taxon>
    </lineage>
</organism>
<keyword evidence="3" id="KW-0326">Glycosidase</keyword>